<dbReference type="GO" id="GO:0016491">
    <property type="term" value="F:oxidoreductase activity"/>
    <property type="evidence" value="ECO:0007669"/>
    <property type="project" value="UniProtKB-KW"/>
</dbReference>
<dbReference type="OMA" id="NFNDCRS"/>
<keyword evidence="11" id="KW-0539">Nucleus</keyword>
<name>A0A803M1S9_CHEQI</name>
<evidence type="ECO:0000256" key="2">
    <source>
        <dbReference type="ARBA" id="ARBA00004123"/>
    </source>
</evidence>
<dbReference type="FunFam" id="2.60.120.650:FF:000026">
    <property type="entry name" value="Transcription factor jumonji domain-containing protein"/>
    <property type="match status" value="1"/>
</dbReference>
<keyword evidence="8" id="KW-0408">Iron</keyword>
<dbReference type="AlphaFoldDB" id="A0A803M1S9"/>
<dbReference type="GO" id="GO:0003712">
    <property type="term" value="F:transcription coregulator activity"/>
    <property type="evidence" value="ECO:0007669"/>
    <property type="project" value="TreeGrafter"/>
</dbReference>
<keyword evidence="4" id="KW-0479">Metal-binding</keyword>
<dbReference type="InterPro" id="IPR018866">
    <property type="entry name" value="Znf-4CXXC_R1"/>
</dbReference>
<evidence type="ECO:0000256" key="10">
    <source>
        <dbReference type="ARBA" id="ARBA00023163"/>
    </source>
</evidence>
<gene>
    <name evidence="17" type="primary">LOC110731303</name>
</gene>
<keyword evidence="7" id="KW-0560">Oxidoreductase</keyword>
<dbReference type="SMART" id="SM00558">
    <property type="entry name" value="JmjC"/>
    <property type="match status" value="1"/>
</dbReference>
<evidence type="ECO:0000256" key="14">
    <source>
        <dbReference type="SAM" id="MobiDB-lite"/>
    </source>
</evidence>
<dbReference type="Gene3D" id="2.60.120.650">
    <property type="entry name" value="Cupin"/>
    <property type="match status" value="1"/>
</dbReference>
<dbReference type="GeneID" id="110731303"/>
<keyword evidence="5 13" id="KW-0863">Zinc-finger</keyword>
<comment type="subcellular location">
    <subcellularLocation>
        <location evidence="2">Nucleus</location>
    </subcellularLocation>
</comment>
<evidence type="ECO:0000256" key="3">
    <source>
        <dbReference type="ARBA" id="ARBA00006801"/>
    </source>
</evidence>
<dbReference type="EnsemblPlants" id="AUR62021911-RA">
    <property type="protein sequence ID" value="AUR62021911-RA:cds"/>
    <property type="gene ID" value="AUR62021911"/>
</dbReference>
<dbReference type="InterPro" id="IPR003347">
    <property type="entry name" value="JmjC_dom"/>
</dbReference>
<dbReference type="SMR" id="A0A803M1S9"/>
<evidence type="ECO:0000256" key="12">
    <source>
        <dbReference type="ARBA" id="ARBA00060112"/>
    </source>
</evidence>
<dbReference type="GO" id="GO:0032454">
    <property type="term" value="F:histone H3K9 demethylase activity"/>
    <property type="evidence" value="ECO:0007669"/>
    <property type="project" value="InterPro"/>
</dbReference>
<dbReference type="GO" id="GO:0008270">
    <property type="term" value="F:zinc ion binding"/>
    <property type="evidence" value="ECO:0007669"/>
    <property type="project" value="UniProtKB-KW"/>
</dbReference>
<dbReference type="PROSITE" id="PS50089">
    <property type="entry name" value="ZF_RING_2"/>
    <property type="match status" value="1"/>
</dbReference>
<protein>
    <submittedName>
        <fullName evidence="17">Uncharacterized protein</fullName>
    </submittedName>
</protein>
<feature type="domain" description="RING-type" evidence="15">
    <location>
        <begin position="240"/>
        <end position="287"/>
    </location>
</feature>
<dbReference type="PANTHER" id="PTHR12549:SF37">
    <property type="entry name" value="LYSINE-SPECIFIC DEMETHYLASE JMJ26"/>
    <property type="match status" value="1"/>
</dbReference>
<dbReference type="RefSeq" id="XP_021766844.1">
    <property type="nucleotide sequence ID" value="XM_021911152.1"/>
</dbReference>
<evidence type="ECO:0000256" key="5">
    <source>
        <dbReference type="ARBA" id="ARBA00022771"/>
    </source>
</evidence>
<reference evidence="17" key="2">
    <citation type="submission" date="2021-03" db="UniProtKB">
        <authorList>
            <consortium name="EnsemblPlants"/>
        </authorList>
    </citation>
    <scope>IDENTIFICATION</scope>
</reference>
<accession>A0A803M1S9</accession>
<reference evidence="17" key="1">
    <citation type="journal article" date="2017" name="Nature">
        <title>The genome of Chenopodium quinoa.</title>
        <authorList>
            <person name="Jarvis D.E."/>
            <person name="Ho Y.S."/>
            <person name="Lightfoot D.J."/>
            <person name="Schmoeckel S.M."/>
            <person name="Li B."/>
            <person name="Borm T.J.A."/>
            <person name="Ohyanagi H."/>
            <person name="Mineta K."/>
            <person name="Michell C.T."/>
            <person name="Saber N."/>
            <person name="Kharbatia N.M."/>
            <person name="Rupper R.R."/>
            <person name="Sharp A.R."/>
            <person name="Dally N."/>
            <person name="Boughton B.A."/>
            <person name="Woo Y.H."/>
            <person name="Gao G."/>
            <person name="Schijlen E.G.W.M."/>
            <person name="Guo X."/>
            <person name="Momin A.A."/>
            <person name="Negrao S."/>
            <person name="Al-Babili S."/>
            <person name="Gehring C."/>
            <person name="Roessner U."/>
            <person name="Jung C."/>
            <person name="Murphy K."/>
            <person name="Arold S.T."/>
            <person name="Gojobori T."/>
            <person name="van der Linden C.G."/>
            <person name="van Loo E.N."/>
            <person name="Jellen E.N."/>
            <person name="Maughan P.J."/>
            <person name="Tester M."/>
        </authorList>
    </citation>
    <scope>NUCLEOTIDE SEQUENCE [LARGE SCALE GENOMIC DNA]</scope>
    <source>
        <strain evidence="17">cv. PI 614886</strain>
    </source>
</reference>
<evidence type="ECO:0000313" key="17">
    <source>
        <dbReference type="EnsemblPlants" id="AUR62021911-RA:cds"/>
    </source>
</evidence>
<dbReference type="GO" id="GO:0006357">
    <property type="term" value="P:regulation of transcription by RNA polymerase II"/>
    <property type="evidence" value="ECO:0007669"/>
    <property type="project" value="TreeGrafter"/>
</dbReference>
<dbReference type="Proteomes" id="UP000596660">
    <property type="component" value="Unplaced"/>
</dbReference>
<dbReference type="GO" id="GO:0000785">
    <property type="term" value="C:chromatin"/>
    <property type="evidence" value="ECO:0007669"/>
    <property type="project" value="TreeGrafter"/>
</dbReference>
<evidence type="ECO:0000256" key="9">
    <source>
        <dbReference type="ARBA" id="ARBA00023015"/>
    </source>
</evidence>
<feature type="region of interest" description="Disordered" evidence="14">
    <location>
        <begin position="200"/>
        <end position="221"/>
    </location>
</feature>
<proteinExistence type="inferred from homology"/>
<evidence type="ECO:0000256" key="7">
    <source>
        <dbReference type="ARBA" id="ARBA00023002"/>
    </source>
</evidence>
<dbReference type="PANTHER" id="PTHR12549">
    <property type="entry name" value="JMJC DOMAIN-CONTAINING HISTONE DEMETHYLATION PROTEIN"/>
    <property type="match status" value="1"/>
</dbReference>
<dbReference type="InterPro" id="IPR045109">
    <property type="entry name" value="LSDs-like"/>
</dbReference>
<dbReference type="Pfam" id="PF10497">
    <property type="entry name" value="zf-4CXXC_R1"/>
    <property type="match status" value="1"/>
</dbReference>
<feature type="domain" description="JmjC" evidence="16">
    <location>
        <begin position="646"/>
        <end position="865"/>
    </location>
</feature>
<evidence type="ECO:0000259" key="15">
    <source>
        <dbReference type="PROSITE" id="PS50089"/>
    </source>
</evidence>
<evidence type="ECO:0000256" key="6">
    <source>
        <dbReference type="ARBA" id="ARBA00022833"/>
    </source>
</evidence>
<dbReference type="Pfam" id="PF02373">
    <property type="entry name" value="JmjC"/>
    <property type="match status" value="1"/>
</dbReference>
<keyword evidence="6" id="KW-0862">Zinc</keyword>
<keyword evidence="18" id="KW-1185">Reference proteome</keyword>
<dbReference type="GO" id="GO:0000118">
    <property type="term" value="C:histone deacetylase complex"/>
    <property type="evidence" value="ECO:0007669"/>
    <property type="project" value="TreeGrafter"/>
</dbReference>
<organism evidence="17 18">
    <name type="scientific">Chenopodium quinoa</name>
    <name type="common">Quinoa</name>
    <dbReference type="NCBI Taxonomy" id="63459"/>
    <lineage>
        <taxon>Eukaryota</taxon>
        <taxon>Viridiplantae</taxon>
        <taxon>Streptophyta</taxon>
        <taxon>Embryophyta</taxon>
        <taxon>Tracheophyta</taxon>
        <taxon>Spermatophyta</taxon>
        <taxon>Magnoliopsida</taxon>
        <taxon>eudicotyledons</taxon>
        <taxon>Gunneridae</taxon>
        <taxon>Pentapetalae</taxon>
        <taxon>Caryophyllales</taxon>
        <taxon>Chenopodiaceae</taxon>
        <taxon>Chenopodioideae</taxon>
        <taxon>Atripliceae</taxon>
        <taxon>Chenopodium</taxon>
    </lineage>
</organism>
<dbReference type="Gramene" id="AUR62021911-RA">
    <property type="protein sequence ID" value="AUR62021911-RA:cds"/>
    <property type="gene ID" value="AUR62021911"/>
</dbReference>
<evidence type="ECO:0000256" key="1">
    <source>
        <dbReference type="ARBA" id="ARBA00001954"/>
    </source>
</evidence>
<evidence type="ECO:0000256" key="11">
    <source>
        <dbReference type="ARBA" id="ARBA00023242"/>
    </source>
</evidence>
<feature type="compositionally biased region" description="Polar residues" evidence="14">
    <location>
        <begin position="209"/>
        <end position="221"/>
    </location>
</feature>
<dbReference type="PROSITE" id="PS51184">
    <property type="entry name" value="JMJC"/>
    <property type="match status" value="1"/>
</dbReference>
<comment type="similarity">
    <text evidence="3">Belongs to the JARID1 histone demethylase family.</text>
</comment>
<keyword evidence="9" id="KW-0805">Transcription regulation</keyword>
<evidence type="ECO:0000256" key="13">
    <source>
        <dbReference type="PROSITE-ProRule" id="PRU00175"/>
    </source>
</evidence>
<comment type="cofactor">
    <cofactor evidence="1">
        <name>Fe(2+)</name>
        <dbReference type="ChEBI" id="CHEBI:29033"/>
    </cofactor>
</comment>
<dbReference type="GO" id="GO:0031490">
    <property type="term" value="F:chromatin DNA binding"/>
    <property type="evidence" value="ECO:0007669"/>
    <property type="project" value="TreeGrafter"/>
</dbReference>
<evidence type="ECO:0000256" key="8">
    <source>
        <dbReference type="ARBA" id="ARBA00023004"/>
    </source>
</evidence>
<comment type="function">
    <text evidence="12">May function as histone H3 lysine demethylase and be involved in regulation of gene expression.</text>
</comment>
<evidence type="ECO:0000259" key="16">
    <source>
        <dbReference type="PROSITE" id="PS51184"/>
    </source>
</evidence>
<dbReference type="InterPro" id="IPR001841">
    <property type="entry name" value="Znf_RING"/>
</dbReference>
<evidence type="ECO:0000313" key="18">
    <source>
        <dbReference type="Proteomes" id="UP000596660"/>
    </source>
</evidence>
<evidence type="ECO:0000256" key="4">
    <source>
        <dbReference type="ARBA" id="ARBA00022723"/>
    </source>
</evidence>
<keyword evidence="10" id="KW-0804">Transcription</keyword>
<sequence length="905" mass="104539">MSVMFANERPLRRGMQRRKVKRSFDDLLHSDEKQKKEIDEVVSSLKQRRLCREIQNYLFGDCGTDGYDDKESVEVKEVLDDDVESVKVEEVSYDDDEASVEVKEVSNDDVESVKVEEVSYDDDDDASVEVEEESDDEDFEISMCRRSRKRTTGVKRNLTRKNQIRPVVKKTRSTGRARQCKPNNWGKNIIDLSSSCSEDSDNSLHSSHTSGSQPSPISTLNAKYDVKRNTREKMEKKLNCHQCKKNDRPIVVPCLNCKEKQYCMRCIKQWYPHISEVKLALSCPFCREICNCNECLHSLNSITTLNRESVDHEKVQHLTYLVTKLLPFIRQIQHEQRSELILESKILGKILNEEDIQESSSFDDERIYCNQCATSIFDLHRCCPNCSFELCLSCCREIRQGRLSGGPEITQHKYTHKGYDYVHGGDPLLCRSVQYDAPHKLSTWTANEDVIPCPSKDRGGCGVGILELRRIISLQWLWNLEARAEKVVKDKFVEPTPKSNLKVTRQAASRKYSGDNYLYCPLAKEMLTNDGRIHFRRYWGKGQPIIVQDTLSQTLGLSWEPMVMSRALCENVDSQIKAVDCLANCEVEISTREFFRGYKKGRNYANFWPQMLKLKDWPPSDKFENLLPRHCDEFISALPLQEYTDPRNGILNLATLLPSSILKPDLGPKTYIAYGTAQELGRGDSVTKLHCDMSDAVNILMHTADVSFSEDQLSAIETLKKKHKTQDRRELQLSDSKKFDLQTCGITDKGAALWDIFRREDVPKLEMYLRKHSKEFRHAYCNPVEQVIHPIHDQSFYLTSEHKRKLKEEYGIEPWTFEQRLGEAVFIPAGCPHQVRNLKSCTKVAVDFVSPENIGECFRLTEEFRKLPKFHKAREDKLEIKKMILHAANQAIRHLEELQSKQEPN</sequence>
<dbReference type="SUPFAM" id="SSF51197">
    <property type="entry name" value="Clavaminate synthase-like"/>
    <property type="match status" value="1"/>
</dbReference>